<sequence length="171" mass="19686">MKTISLKIGILLLAFALMGAGCEKDTPSETLAPGLVIYKTKKDYFENVHTWLKDGKVIFIQSFHQKIELDNEGYASYKFRSKLIDGYVLAAEHPVTTAFLSYSIQDYSEMEAEGSHPSMDEIENNIIDDDPFVEYYYDATSPRTFEMRDTAQINEIIRNGEIEKFFRKLKQ</sequence>
<evidence type="ECO:0000313" key="3">
    <source>
        <dbReference type="Proteomes" id="UP000294848"/>
    </source>
</evidence>
<name>A0A4R6H4S9_9BACT</name>
<accession>A0A4R6H4S9</accession>
<feature type="signal peptide" evidence="1">
    <location>
        <begin position="1"/>
        <end position="19"/>
    </location>
</feature>
<gene>
    <name evidence="2" type="ORF">DET52_10369</name>
</gene>
<evidence type="ECO:0000256" key="1">
    <source>
        <dbReference type="SAM" id="SignalP"/>
    </source>
</evidence>
<dbReference type="Proteomes" id="UP000294848">
    <property type="component" value="Unassembled WGS sequence"/>
</dbReference>
<dbReference type="AlphaFoldDB" id="A0A4R6H4S9"/>
<comment type="caution">
    <text evidence="2">The sequence shown here is derived from an EMBL/GenBank/DDBJ whole genome shotgun (WGS) entry which is preliminary data.</text>
</comment>
<evidence type="ECO:0000313" key="2">
    <source>
        <dbReference type="EMBL" id="TDO03130.1"/>
    </source>
</evidence>
<proteinExistence type="predicted"/>
<keyword evidence="1" id="KW-0732">Signal</keyword>
<feature type="chain" id="PRO_5020418795" description="Lipoprotein" evidence="1">
    <location>
        <begin position="20"/>
        <end position="171"/>
    </location>
</feature>
<protein>
    <recommendedName>
        <fullName evidence="4">Lipoprotein</fullName>
    </recommendedName>
</protein>
<dbReference type="EMBL" id="SNWI01000003">
    <property type="protein sequence ID" value="TDO03130.1"/>
    <property type="molecule type" value="Genomic_DNA"/>
</dbReference>
<evidence type="ECO:0008006" key="4">
    <source>
        <dbReference type="Google" id="ProtNLM"/>
    </source>
</evidence>
<reference evidence="2 3" key="1">
    <citation type="submission" date="2019-03" db="EMBL/GenBank/DDBJ databases">
        <title>Freshwater and sediment microbial communities from various areas in North America, analyzing microbe dynamics in response to fracking.</title>
        <authorList>
            <person name="Lamendella R."/>
        </authorList>
    </citation>
    <scope>NUCLEOTIDE SEQUENCE [LARGE SCALE GENOMIC DNA]</scope>
    <source>
        <strain evidence="2 3">114D</strain>
    </source>
</reference>
<organism evidence="2 3">
    <name type="scientific">Sunxiuqinia elliptica</name>
    <dbReference type="NCBI Taxonomy" id="655355"/>
    <lineage>
        <taxon>Bacteria</taxon>
        <taxon>Pseudomonadati</taxon>
        <taxon>Bacteroidota</taxon>
        <taxon>Bacteroidia</taxon>
        <taxon>Marinilabiliales</taxon>
        <taxon>Prolixibacteraceae</taxon>
        <taxon>Sunxiuqinia</taxon>
    </lineage>
</organism>
<dbReference type="PROSITE" id="PS51257">
    <property type="entry name" value="PROKAR_LIPOPROTEIN"/>
    <property type="match status" value="1"/>
</dbReference>